<reference evidence="1 2" key="1">
    <citation type="submission" date="2019-11" db="EMBL/GenBank/DDBJ databases">
        <title>Strigops habroptila (kakapo) genome, bStrHab1, primary haplotype, v2.</title>
        <authorList>
            <person name="Jarvis E.D."/>
            <person name="Howard J."/>
            <person name="Rhie A."/>
            <person name="Phillippy A."/>
            <person name="Korlach J."/>
            <person name="Digby A."/>
            <person name="Iorns D."/>
            <person name="Eason D."/>
            <person name="Robertson B."/>
            <person name="Raemaekers T."/>
            <person name="Howe K."/>
            <person name="Lewin H."/>
            <person name="Damas J."/>
            <person name="Hastie A."/>
            <person name="Tracey A."/>
            <person name="Chow W."/>
            <person name="Fedrigo O."/>
        </authorList>
    </citation>
    <scope>NUCLEOTIDE SEQUENCE [LARGE SCALE GENOMIC DNA]</scope>
</reference>
<reference evidence="1" key="2">
    <citation type="submission" date="2025-08" db="UniProtKB">
        <authorList>
            <consortium name="Ensembl"/>
        </authorList>
    </citation>
    <scope>IDENTIFICATION</scope>
</reference>
<reference evidence="1" key="3">
    <citation type="submission" date="2025-09" db="UniProtKB">
        <authorList>
            <consortium name="Ensembl"/>
        </authorList>
    </citation>
    <scope>IDENTIFICATION</scope>
</reference>
<evidence type="ECO:0000313" key="2">
    <source>
        <dbReference type="Proteomes" id="UP000472266"/>
    </source>
</evidence>
<evidence type="ECO:0000313" key="1">
    <source>
        <dbReference type="Ensembl" id="ENSSHBP00005009772.1"/>
    </source>
</evidence>
<dbReference type="InParanoid" id="A0A672U4C0"/>
<sequence>MGSVLRLPVLCPTTHRCALDSCSVQETLCPEQDAESNTCYISNMRLLHSSLWLLNTQKIKLKVRNTLEFCKELLQETKLNAKLATPGIWRSWQMDLNSSSSFVYSVLYPEVKPYRSDLQSPGHRTHLSPTGD</sequence>
<dbReference type="Ensembl" id="ENSSHBT00005011754.1">
    <property type="protein sequence ID" value="ENSSHBP00005009772.1"/>
    <property type="gene ID" value="ENSSHBG00005008530.1"/>
</dbReference>
<protein>
    <submittedName>
        <fullName evidence="1">Uncharacterized protein</fullName>
    </submittedName>
</protein>
<keyword evidence="2" id="KW-1185">Reference proteome</keyword>
<dbReference type="AlphaFoldDB" id="A0A672U4C0"/>
<proteinExistence type="predicted"/>
<dbReference type="Proteomes" id="UP000472266">
    <property type="component" value="Chromosome 7"/>
</dbReference>
<organism evidence="1 2">
    <name type="scientific">Strigops habroptila</name>
    <name type="common">Kakapo</name>
    <dbReference type="NCBI Taxonomy" id="2489341"/>
    <lineage>
        <taxon>Eukaryota</taxon>
        <taxon>Metazoa</taxon>
        <taxon>Chordata</taxon>
        <taxon>Craniata</taxon>
        <taxon>Vertebrata</taxon>
        <taxon>Euteleostomi</taxon>
        <taxon>Archelosauria</taxon>
        <taxon>Archosauria</taxon>
        <taxon>Dinosauria</taxon>
        <taxon>Saurischia</taxon>
        <taxon>Theropoda</taxon>
        <taxon>Coelurosauria</taxon>
        <taxon>Aves</taxon>
        <taxon>Neognathae</taxon>
        <taxon>Neoaves</taxon>
        <taxon>Telluraves</taxon>
        <taxon>Australaves</taxon>
        <taxon>Psittaciformes</taxon>
        <taxon>Psittacidae</taxon>
        <taxon>Strigops</taxon>
    </lineage>
</organism>
<accession>A0A672U4C0</accession>
<name>A0A672U4C0_STRHB</name>